<proteinExistence type="predicted"/>
<sequence>MLIRGDRIPEKRAQDVLYIHDAMLHFVSAIEDELIPIWKRLYGTMTEAHRKSVRSGVDELFTEVNDIIRAAVEIAQPERNIDPEDMLRLCRDGFDELFGEAG</sequence>
<gene>
    <name evidence="1" type="ORF">BPS26883_06455</name>
</gene>
<organism evidence="1 2">
    <name type="scientific">Burkholderia pseudomultivorans</name>
    <dbReference type="NCBI Taxonomy" id="1207504"/>
    <lineage>
        <taxon>Bacteria</taxon>
        <taxon>Pseudomonadati</taxon>
        <taxon>Pseudomonadota</taxon>
        <taxon>Betaproteobacteria</taxon>
        <taxon>Burkholderiales</taxon>
        <taxon>Burkholderiaceae</taxon>
        <taxon>Burkholderia</taxon>
        <taxon>Burkholderia cepacia complex</taxon>
    </lineage>
</organism>
<dbReference type="Proteomes" id="UP000494162">
    <property type="component" value="Unassembled WGS sequence"/>
</dbReference>
<evidence type="ECO:0000313" key="1">
    <source>
        <dbReference type="EMBL" id="VWC31787.1"/>
    </source>
</evidence>
<protein>
    <submittedName>
        <fullName evidence="1">Uncharacterized protein</fullName>
    </submittedName>
</protein>
<accession>A0A6P2RHV4</accession>
<reference evidence="1 2" key="1">
    <citation type="submission" date="2019-09" db="EMBL/GenBank/DDBJ databases">
        <authorList>
            <person name="Depoorter E."/>
        </authorList>
    </citation>
    <scope>NUCLEOTIDE SEQUENCE [LARGE SCALE GENOMIC DNA]</scope>
    <source>
        <strain evidence="1">LMG 26883</strain>
    </source>
</reference>
<dbReference type="EMBL" id="CABVPP010000090">
    <property type="protein sequence ID" value="VWC31787.1"/>
    <property type="molecule type" value="Genomic_DNA"/>
</dbReference>
<dbReference type="GeneID" id="93173523"/>
<dbReference type="AlphaFoldDB" id="A0A6P2RHV4"/>
<evidence type="ECO:0000313" key="2">
    <source>
        <dbReference type="Proteomes" id="UP000494162"/>
    </source>
</evidence>
<dbReference type="RefSeq" id="WP_254596477.1">
    <property type="nucleotide sequence ID" value="NZ_CABVPP010000090.1"/>
</dbReference>
<name>A0A6P2RHV4_9BURK</name>